<dbReference type="InterPro" id="IPR025558">
    <property type="entry name" value="DUF4283"/>
</dbReference>
<evidence type="ECO:0000313" key="2">
    <source>
        <dbReference type="EMBL" id="KAG5610042.1"/>
    </source>
</evidence>
<evidence type="ECO:0000259" key="1">
    <source>
        <dbReference type="Pfam" id="PF14111"/>
    </source>
</evidence>
<feature type="domain" description="DUF4283" evidence="1">
    <location>
        <begin position="60"/>
        <end position="131"/>
    </location>
</feature>
<dbReference type="Pfam" id="PF14111">
    <property type="entry name" value="DUF4283"/>
    <property type="match status" value="1"/>
</dbReference>
<gene>
    <name evidence="2" type="ORF">H5410_021323</name>
</gene>
<dbReference type="PANTHER" id="PTHR34427">
    <property type="entry name" value="DUF4283 DOMAIN PROTEIN"/>
    <property type="match status" value="1"/>
</dbReference>
<accession>A0A9J5ZBM4</accession>
<name>A0A9J5ZBM4_SOLCO</name>
<dbReference type="Proteomes" id="UP000824120">
    <property type="component" value="Chromosome 4"/>
</dbReference>
<proteinExistence type="predicted"/>
<protein>
    <recommendedName>
        <fullName evidence="1">DUF4283 domain-containing protein</fullName>
    </recommendedName>
</protein>
<dbReference type="AlphaFoldDB" id="A0A9J5ZBM4"/>
<organism evidence="2 3">
    <name type="scientific">Solanum commersonii</name>
    <name type="common">Commerson's wild potato</name>
    <name type="synonym">Commerson's nightshade</name>
    <dbReference type="NCBI Taxonomy" id="4109"/>
    <lineage>
        <taxon>Eukaryota</taxon>
        <taxon>Viridiplantae</taxon>
        <taxon>Streptophyta</taxon>
        <taxon>Embryophyta</taxon>
        <taxon>Tracheophyta</taxon>
        <taxon>Spermatophyta</taxon>
        <taxon>Magnoliopsida</taxon>
        <taxon>eudicotyledons</taxon>
        <taxon>Gunneridae</taxon>
        <taxon>Pentapetalae</taxon>
        <taxon>asterids</taxon>
        <taxon>lamiids</taxon>
        <taxon>Solanales</taxon>
        <taxon>Solanaceae</taxon>
        <taxon>Solanoideae</taxon>
        <taxon>Solaneae</taxon>
        <taxon>Solanum</taxon>
    </lineage>
</organism>
<dbReference type="OrthoDB" id="1305046at2759"/>
<reference evidence="2 3" key="1">
    <citation type="submission" date="2020-09" db="EMBL/GenBank/DDBJ databases">
        <title>De no assembly of potato wild relative species, Solanum commersonii.</title>
        <authorList>
            <person name="Cho K."/>
        </authorList>
    </citation>
    <scope>NUCLEOTIDE SEQUENCE [LARGE SCALE GENOMIC DNA]</scope>
    <source>
        <strain evidence="2">LZ3.2</strain>
        <tissue evidence="2">Leaf</tissue>
    </source>
</reference>
<evidence type="ECO:0000313" key="3">
    <source>
        <dbReference type="Proteomes" id="UP000824120"/>
    </source>
</evidence>
<dbReference type="EMBL" id="JACXVP010000004">
    <property type="protein sequence ID" value="KAG5610042.1"/>
    <property type="molecule type" value="Genomic_DNA"/>
</dbReference>
<dbReference type="PANTHER" id="PTHR34427:SF5">
    <property type="entry name" value="DUF4283 DOMAIN-CONTAINING PROTEIN"/>
    <property type="match status" value="1"/>
</dbReference>
<sequence length="168" mass="19513">MGRGAEGLRLVRLRSRASYEEHHHILMLQGSRNGQSMQGLTIPGAGGSNPLIKELDNEHFLSKCLVGRCDDPFHHSPKLKVIQKWFVSRWQVTIGLKLTPINHNLFLFYLPSIQEVDRVKVGIWFWNDRKFVDINKDTKHRTHFYWARICIRKTTNKLLAKIDIAKGD</sequence>
<comment type="caution">
    <text evidence="2">The sequence shown here is derived from an EMBL/GenBank/DDBJ whole genome shotgun (WGS) entry which is preliminary data.</text>
</comment>
<keyword evidence="3" id="KW-1185">Reference proteome</keyword>